<evidence type="ECO:0000313" key="4">
    <source>
        <dbReference type="EMBL" id="GJD41857.1"/>
    </source>
</evidence>
<dbReference type="RefSeq" id="WP_018044335.1">
    <property type="nucleotide sequence ID" value="NZ_BPQF01000029.1"/>
</dbReference>
<keyword evidence="2" id="KW-0812">Transmembrane</keyword>
<evidence type="ECO:0000313" key="5">
    <source>
        <dbReference type="Proteomes" id="UP001055307"/>
    </source>
</evidence>
<dbReference type="EMBL" id="BPQF01000029">
    <property type="protein sequence ID" value="GJD41857.1"/>
    <property type="molecule type" value="Genomic_DNA"/>
</dbReference>
<dbReference type="Proteomes" id="UP001055307">
    <property type="component" value="Unassembled WGS sequence"/>
</dbReference>
<name>A0A679J7R0_9HYPH</name>
<organism evidence="3">
    <name type="scientific">Methylobacterium bullatum</name>
    <dbReference type="NCBI Taxonomy" id="570505"/>
    <lineage>
        <taxon>Bacteria</taxon>
        <taxon>Pseudomonadati</taxon>
        <taxon>Pseudomonadota</taxon>
        <taxon>Alphaproteobacteria</taxon>
        <taxon>Hyphomicrobiales</taxon>
        <taxon>Methylobacteriaceae</taxon>
        <taxon>Methylobacterium</taxon>
    </lineage>
</organism>
<evidence type="ECO:0000256" key="1">
    <source>
        <dbReference type="SAM" id="MobiDB-lite"/>
    </source>
</evidence>
<evidence type="ECO:0000313" key="3">
    <source>
        <dbReference type="EMBL" id="CAA2104548.1"/>
    </source>
</evidence>
<feature type="region of interest" description="Disordered" evidence="1">
    <location>
        <begin position="63"/>
        <end position="84"/>
    </location>
</feature>
<feature type="compositionally biased region" description="Basic and acidic residues" evidence="1">
    <location>
        <begin position="75"/>
        <end position="84"/>
    </location>
</feature>
<keyword evidence="2" id="KW-0472">Membrane</keyword>
<gene>
    <name evidence="3" type="ORF">MBUL_02759</name>
    <name evidence="4" type="ORF">OICFNHDK_4341</name>
</gene>
<reference evidence="4" key="1">
    <citation type="journal article" date="2016" name="Front. Microbiol.">
        <title>Genome Sequence of the Piezophilic, Mesophilic Sulfate-Reducing Bacterium Desulfovibrio indicus J2T.</title>
        <authorList>
            <person name="Cao J."/>
            <person name="Maignien L."/>
            <person name="Shao Z."/>
            <person name="Alain K."/>
            <person name="Jebbar M."/>
        </authorList>
    </citation>
    <scope>NUCLEOTIDE SEQUENCE</scope>
    <source>
        <strain evidence="4">DSM 21893</strain>
    </source>
</reference>
<protein>
    <submittedName>
        <fullName evidence="3">Uncharacterized protein</fullName>
    </submittedName>
</protein>
<proteinExistence type="predicted"/>
<feature type="transmembrane region" description="Helical" evidence="2">
    <location>
        <begin position="13"/>
        <end position="34"/>
    </location>
</feature>
<evidence type="ECO:0000256" key="2">
    <source>
        <dbReference type="SAM" id="Phobius"/>
    </source>
</evidence>
<dbReference type="EMBL" id="LR743504">
    <property type="protein sequence ID" value="CAA2104548.1"/>
    <property type="molecule type" value="Genomic_DNA"/>
</dbReference>
<reference evidence="3" key="2">
    <citation type="submission" date="2019-12" db="EMBL/GenBank/DDBJ databases">
        <authorList>
            <person name="Cremers G."/>
        </authorList>
    </citation>
    <scope>NUCLEOTIDE SEQUENCE</scope>
    <source>
        <strain evidence="3">Mbul1</strain>
    </source>
</reference>
<sequence>MIRTSSPRDGFDLWFLFIGIAIAAAVLLTILQALSQAADPAWSNQGGVRVWTDPATGCRYTQAETGMQPLVGPDGRPDCLRRPQ</sequence>
<keyword evidence="2" id="KW-1133">Transmembrane helix</keyword>
<dbReference type="AlphaFoldDB" id="A0A679J7R0"/>
<accession>A0A679J7R0</accession>
<reference evidence="4" key="3">
    <citation type="submission" date="2021-08" db="EMBL/GenBank/DDBJ databases">
        <authorList>
            <person name="Tani A."/>
            <person name="Ola A."/>
            <person name="Ogura Y."/>
            <person name="Katsura K."/>
            <person name="Hayashi T."/>
        </authorList>
    </citation>
    <scope>NUCLEOTIDE SEQUENCE</scope>
    <source>
        <strain evidence="4">DSM 21893</strain>
    </source>
</reference>
<keyword evidence="5" id="KW-1185">Reference proteome</keyword>